<comment type="similarity">
    <text evidence="7">Belongs to the transferase hexapeptide repeat family. LpxD subfamily.</text>
</comment>
<evidence type="ECO:0000256" key="2">
    <source>
        <dbReference type="ARBA" id="ARBA00022556"/>
    </source>
</evidence>
<dbReference type="EMBL" id="AODQ01000184">
    <property type="protein sequence ID" value="EMR00811.1"/>
    <property type="molecule type" value="Genomic_DNA"/>
</dbReference>
<name>M7N0T3_9BACT</name>
<evidence type="ECO:0000313" key="10">
    <source>
        <dbReference type="Proteomes" id="UP000011910"/>
    </source>
</evidence>
<dbReference type="PANTHER" id="PTHR43378:SF2">
    <property type="entry name" value="UDP-3-O-ACYLGLUCOSAMINE N-ACYLTRANSFERASE 1, MITOCHONDRIAL-RELATED"/>
    <property type="match status" value="1"/>
</dbReference>
<dbReference type="RefSeq" id="WP_009197445.1">
    <property type="nucleotide sequence ID" value="NZ_AODQ01000184.1"/>
</dbReference>
<keyword evidence="4 7" id="KW-0677">Repeat</keyword>
<comment type="caution">
    <text evidence="9">The sequence shown here is derived from an EMBL/GenBank/DDBJ whole genome shotgun (WGS) entry which is preliminary data.</text>
</comment>
<dbReference type="AlphaFoldDB" id="M7N0T3"/>
<dbReference type="NCBIfam" id="NF002060">
    <property type="entry name" value="PRK00892.1"/>
    <property type="match status" value="1"/>
</dbReference>
<dbReference type="PATRIC" id="fig|1279009.4.peg.4103"/>
<keyword evidence="1 7" id="KW-0444">Lipid biosynthesis</keyword>
<proteinExistence type="inferred from homology"/>
<keyword evidence="3 7" id="KW-0808">Transferase</keyword>
<sequence>MKFTVAQIAHLLGGTVEGSGEQEVHTLGKIEEAGPGSISFLANPKYEAHLYTTRATAVIVSRELELKKGVHTSLIRVEDPYSSFTRLLEEYHRMLSFQKTGTEDPCFMHQSVSHGEGLYRGAFSYIGAGSKLGKGVKIYPNAYIGENVVIGDNTIILAGAKIYPDTKIGSNCTIHAGAVVGSDGFGFAPQPDGSYKTIPQLGNVVLEDWVSIGANAAIDCATMGSTIIRKGVKIDNLVQVAHNVEIGENTVIAAQSGVAGSTKIGRSCILAGQVGVIGHLQIADKTTIAAQAGVGKSIKQEGKVLIGSPAFERDDYLKSYVVFKNLPDLDKRLKQLEEKIINLRSPDEHS</sequence>
<reference evidence="9 10" key="1">
    <citation type="journal article" date="2013" name="Genome Announc.">
        <title>Draft Genome Sequence of Cesiribacter andamanensis Strain AMV16T, Isolated from a Soil Sample from a Mud Volcano in the Andaman Islands, India.</title>
        <authorList>
            <person name="Shivaji S."/>
            <person name="Ara S."/>
            <person name="Begum Z."/>
            <person name="Srinivas T.N."/>
            <person name="Singh A."/>
            <person name="Kumar Pinnaka A."/>
        </authorList>
    </citation>
    <scope>NUCLEOTIDE SEQUENCE [LARGE SCALE GENOMIC DNA]</scope>
    <source>
        <strain evidence="9 10">AMV16</strain>
    </source>
</reference>
<dbReference type="InterPro" id="IPR001451">
    <property type="entry name" value="Hexapep"/>
</dbReference>
<dbReference type="InterPro" id="IPR007691">
    <property type="entry name" value="LpxD"/>
</dbReference>
<protein>
    <recommendedName>
        <fullName evidence="7">UDP-3-O-acylglucosamine N-acyltransferase</fullName>
        <ecNumber evidence="7">2.3.1.191</ecNumber>
    </recommendedName>
</protein>
<dbReference type="InterPro" id="IPR020573">
    <property type="entry name" value="UDP_GlcNAc_AcTrfase_non-rep"/>
</dbReference>
<dbReference type="Pfam" id="PF04613">
    <property type="entry name" value="LpxD"/>
    <property type="match status" value="1"/>
</dbReference>
<gene>
    <name evidence="7 9" type="primary">lpxD</name>
    <name evidence="9" type="ORF">ADICEAN_04070</name>
</gene>
<feature type="active site" description="Proton acceptor" evidence="7">
    <location>
        <position position="242"/>
    </location>
</feature>
<dbReference type="Pfam" id="PF00132">
    <property type="entry name" value="Hexapep"/>
    <property type="match status" value="2"/>
</dbReference>
<evidence type="ECO:0000256" key="1">
    <source>
        <dbReference type="ARBA" id="ARBA00022516"/>
    </source>
</evidence>
<comment type="pathway">
    <text evidence="7">Bacterial outer membrane biogenesis; LPS lipid A biosynthesis.</text>
</comment>
<comment type="catalytic activity">
    <reaction evidence="7">
        <text>a UDP-3-O-[(3R)-3-hydroxyacyl]-alpha-D-glucosamine + a (3R)-hydroxyacyl-[ACP] = a UDP-2-N,3-O-bis[(3R)-3-hydroxyacyl]-alpha-D-glucosamine + holo-[ACP] + H(+)</text>
        <dbReference type="Rhea" id="RHEA:53836"/>
        <dbReference type="Rhea" id="RHEA-COMP:9685"/>
        <dbReference type="Rhea" id="RHEA-COMP:9945"/>
        <dbReference type="ChEBI" id="CHEBI:15378"/>
        <dbReference type="ChEBI" id="CHEBI:64479"/>
        <dbReference type="ChEBI" id="CHEBI:78827"/>
        <dbReference type="ChEBI" id="CHEBI:137740"/>
        <dbReference type="ChEBI" id="CHEBI:137748"/>
        <dbReference type="EC" id="2.3.1.191"/>
    </reaction>
</comment>
<keyword evidence="10" id="KW-1185">Reference proteome</keyword>
<dbReference type="NCBIfam" id="TIGR01853">
    <property type="entry name" value="lipid_A_lpxD"/>
    <property type="match status" value="1"/>
</dbReference>
<dbReference type="CDD" id="cd03352">
    <property type="entry name" value="LbH_LpxD"/>
    <property type="match status" value="1"/>
</dbReference>
<dbReference type="SUPFAM" id="SSF51161">
    <property type="entry name" value="Trimeric LpxA-like enzymes"/>
    <property type="match status" value="1"/>
</dbReference>
<evidence type="ECO:0000256" key="3">
    <source>
        <dbReference type="ARBA" id="ARBA00022679"/>
    </source>
</evidence>
<dbReference type="Gene3D" id="3.40.1390.10">
    <property type="entry name" value="MurE/MurF, N-terminal domain"/>
    <property type="match status" value="1"/>
</dbReference>
<accession>M7N0T3</accession>
<evidence type="ECO:0000256" key="5">
    <source>
        <dbReference type="ARBA" id="ARBA00023098"/>
    </source>
</evidence>
<dbReference type="eggNOG" id="COG1044">
    <property type="taxonomic scope" value="Bacteria"/>
</dbReference>
<evidence type="ECO:0000256" key="7">
    <source>
        <dbReference type="HAMAP-Rule" id="MF_00523"/>
    </source>
</evidence>
<evidence type="ECO:0000259" key="8">
    <source>
        <dbReference type="Pfam" id="PF04613"/>
    </source>
</evidence>
<dbReference type="Proteomes" id="UP000011910">
    <property type="component" value="Unassembled WGS sequence"/>
</dbReference>
<dbReference type="EC" id="2.3.1.191" evidence="7"/>
<evidence type="ECO:0000256" key="4">
    <source>
        <dbReference type="ARBA" id="ARBA00022737"/>
    </source>
</evidence>
<dbReference type="STRING" id="1279009.ADICEAN_04070"/>
<dbReference type="Gene3D" id="2.160.10.10">
    <property type="entry name" value="Hexapeptide repeat proteins"/>
    <property type="match status" value="1"/>
</dbReference>
<dbReference type="HAMAP" id="MF_00523">
    <property type="entry name" value="LpxD"/>
    <property type="match status" value="1"/>
</dbReference>
<dbReference type="GO" id="GO:0016410">
    <property type="term" value="F:N-acyltransferase activity"/>
    <property type="evidence" value="ECO:0007669"/>
    <property type="project" value="InterPro"/>
</dbReference>
<organism evidence="9 10">
    <name type="scientific">Cesiribacter andamanensis AMV16</name>
    <dbReference type="NCBI Taxonomy" id="1279009"/>
    <lineage>
        <taxon>Bacteria</taxon>
        <taxon>Pseudomonadati</taxon>
        <taxon>Bacteroidota</taxon>
        <taxon>Cytophagia</taxon>
        <taxon>Cytophagales</taxon>
        <taxon>Cesiribacteraceae</taxon>
        <taxon>Cesiribacter</taxon>
    </lineage>
</organism>
<evidence type="ECO:0000313" key="9">
    <source>
        <dbReference type="EMBL" id="EMR00811.1"/>
    </source>
</evidence>
<evidence type="ECO:0000256" key="6">
    <source>
        <dbReference type="ARBA" id="ARBA00023315"/>
    </source>
</evidence>
<dbReference type="GO" id="GO:0009245">
    <property type="term" value="P:lipid A biosynthetic process"/>
    <property type="evidence" value="ECO:0007669"/>
    <property type="project" value="UniProtKB-UniRule"/>
</dbReference>
<dbReference type="PANTHER" id="PTHR43378">
    <property type="entry name" value="UDP-3-O-ACYLGLUCOSAMINE N-ACYLTRANSFERASE"/>
    <property type="match status" value="1"/>
</dbReference>
<feature type="domain" description="UDP-3-O-[3-hydroxymyristoyl] glucosamine N-acyltransferase non-repeat region" evidence="8">
    <location>
        <begin position="22"/>
        <end position="89"/>
    </location>
</feature>
<dbReference type="GO" id="GO:0016020">
    <property type="term" value="C:membrane"/>
    <property type="evidence" value="ECO:0007669"/>
    <property type="project" value="GOC"/>
</dbReference>
<dbReference type="OrthoDB" id="9784739at2"/>
<dbReference type="InterPro" id="IPR011004">
    <property type="entry name" value="Trimer_LpxA-like_sf"/>
</dbReference>
<dbReference type="GO" id="GO:0103118">
    <property type="term" value="F:UDP-3-O-[(3R)-3-hydroxyacyl]-glucosamine N-acyltransferase activity"/>
    <property type="evidence" value="ECO:0007669"/>
    <property type="project" value="UniProtKB-EC"/>
</dbReference>
<keyword evidence="5 7" id="KW-0443">Lipid metabolism</keyword>
<dbReference type="UniPathway" id="UPA00973"/>
<comment type="subunit">
    <text evidence="7">Homotrimer.</text>
</comment>
<keyword evidence="6 7" id="KW-0012">Acyltransferase</keyword>
<comment type="function">
    <text evidence="7">Catalyzes the N-acylation of UDP-3-O-acylglucosamine using 3-hydroxyacyl-ACP as the acyl donor. Is involved in the biosynthesis of lipid A, a phosphorylated glycolipid that anchors the lipopolysaccharide to the outer membrane of the cell.</text>
</comment>
<keyword evidence="2 7" id="KW-0441">Lipid A biosynthesis</keyword>